<keyword evidence="1" id="KW-0732">Signal</keyword>
<dbReference type="InterPro" id="IPR012334">
    <property type="entry name" value="Pectin_lyas_fold"/>
</dbReference>
<evidence type="ECO:0000313" key="3">
    <source>
        <dbReference type="Proteomes" id="UP001165083"/>
    </source>
</evidence>
<dbReference type="AlphaFoldDB" id="A0A9W6TJ67"/>
<dbReference type="Gene3D" id="2.160.20.10">
    <property type="entry name" value="Single-stranded right-handed beta-helix, Pectin lyase-like"/>
    <property type="match status" value="1"/>
</dbReference>
<dbReference type="Proteomes" id="UP001165083">
    <property type="component" value="Unassembled WGS sequence"/>
</dbReference>
<comment type="caution">
    <text evidence="2">The sequence shown here is derived from an EMBL/GenBank/DDBJ whole genome shotgun (WGS) entry which is preliminary data.</text>
</comment>
<reference evidence="2" key="1">
    <citation type="submission" date="2023-04" db="EMBL/GenBank/DDBJ databases">
        <title>Phytophthora lilii NBRC 32176.</title>
        <authorList>
            <person name="Ichikawa N."/>
            <person name="Sato H."/>
            <person name="Tonouchi N."/>
        </authorList>
    </citation>
    <scope>NUCLEOTIDE SEQUENCE</scope>
    <source>
        <strain evidence="2">NBRC 32176</strain>
    </source>
</reference>
<dbReference type="InterPro" id="IPR011050">
    <property type="entry name" value="Pectin_lyase_fold/virulence"/>
</dbReference>
<organism evidence="2 3">
    <name type="scientific">Phytophthora lilii</name>
    <dbReference type="NCBI Taxonomy" id="2077276"/>
    <lineage>
        <taxon>Eukaryota</taxon>
        <taxon>Sar</taxon>
        <taxon>Stramenopiles</taxon>
        <taxon>Oomycota</taxon>
        <taxon>Peronosporomycetes</taxon>
        <taxon>Peronosporales</taxon>
        <taxon>Peronosporaceae</taxon>
        <taxon>Phytophthora</taxon>
    </lineage>
</organism>
<feature type="chain" id="PRO_5040963385" evidence="1">
    <location>
        <begin position="26"/>
        <end position="145"/>
    </location>
</feature>
<evidence type="ECO:0000313" key="2">
    <source>
        <dbReference type="EMBL" id="GMF13077.1"/>
    </source>
</evidence>
<dbReference type="OrthoDB" id="1637350at2759"/>
<name>A0A9W6TJ67_9STRA</name>
<feature type="signal peptide" evidence="1">
    <location>
        <begin position="1"/>
        <end position="25"/>
    </location>
</feature>
<gene>
    <name evidence="2" type="ORF">Plil01_000359200</name>
</gene>
<accession>A0A9W6TJ67</accession>
<protein>
    <submittedName>
        <fullName evidence="2">Unnamed protein product</fullName>
    </submittedName>
</protein>
<evidence type="ECO:0000256" key="1">
    <source>
        <dbReference type="SAM" id="SignalP"/>
    </source>
</evidence>
<dbReference type="EMBL" id="BSXW01000142">
    <property type="protein sequence ID" value="GMF13077.1"/>
    <property type="molecule type" value="Genomic_DNA"/>
</dbReference>
<dbReference type="SUPFAM" id="SSF51126">
    <property type="entry name" value="Pectin lyase-like"/>
    <property type="match status" value="1"/>
</dbReference>
<sequence length="145" mass="15106">MNPLSHFVKAALLVAVLAAQSTVEALATGKAPGFAAGATGGGTVEPVYPKTIEELKSFLGDDEPRVVVLDKEFDFRGTEGTTTGKGCRPKSNTDCLAKKNGFSGQDVILFKGNTTLTKTGGCDQVVPVDVTYDKAAKNALIVKSN</sequence>
<keyword evidence="3" id="KW-1185">Reference proteome</keyword>
<proteinExistence type="predicted"/>